<sequence>MAEEADANAVADDGGVEEAPLVERMTRVPLDVVDWLLALRREQFADAASGYQFMHPAGFLEASPEEIAEEWRELMDEGFEAGDWFEKADDVIERWIELVRAQYDAQGFAQF</sequence>
<dbReference type="AlphaFoldDB" id="J3N9J6"/>
<evidence type="ECO:0000313" key="2">
    <source>
        <dbReference type="Proteomes" id="UP000006038"/>
    </source>
</evidence>
<evidence type="ECO:0000313" key="1">
    <source>
        <dbReference type="EnsemblPlants" id="OB11G24820.1"/>
    </source>
</evidence>
<keyword evidence="2" id="KW-1185">Reference proteome</keyword>
<proteinExistence type="predicted"/>
<dbReference type="EnsemblPlants" id="OB11G24820.1">
    <property type="protein sequence ID" value="OB11G24820.1"/>
    <property type="gene ID" value="OB11G24820"/>
</dbReference>
<name>J3N9J6_ORYBR</name>
<dbReference type="OMA" id="EIAGDWF"/>
<protein>
    <submittedName>
        <fullName evidence="1">Uncharacterized protein</fullName>
    </submittedName>
</protein>
<reference evidence="1" key="2">
    <citation type="submission" date="2013-04" db="UniProtKB">
        <authorList>
            <consortium name="EnsemblPlants"/>
        </authorList>
    </citation>
    <scope>IDENTIFICATION</scope>
</reference>
<dbReference type="HOGENOM" id="CLU_173590_0_0_1"/>
<reference evidence="1" key="1">
    <citation type="journal article" date="2013" name="Nat. Commun.">
        <title>Whole-genome sequencing of Oryza brachyantha reveals mechanisms underlying Oryza genome evolution.</title>
        <authorList>
            <person name="Chen J."/>
            <person name="Huang Q."/>
            <person name="Gao D."/>
            <person name="Wang J."/>
            <person name="Lang Y."/>
            <person name="Liu T."/>
            <person name="Li B."/>
            <person name="Bai Z."/>
            <person name="Luis Goicoechea J."/>
            <person name="Liang C."/>
            <person name="Chen C."/>
            <person name="Zhang W."/>
            <person name="Sun S."/>
            <person name="Liao Y."/>
            <person name="Zhang X."/>
            <person name="Yang L."/>
            <person name="Song C."/>
            <person name="Wang M."/>
            <person name="Shi J."/>
            <person name="Liu G."/>
            <person name="Liu J."/>
            <person name="Zhou H."/>
            <person name="Zhou W."/>
            <person name="Yu Q."/>
            <person name="An N."/>
            <person name="Chen Y."/>
            <person name="Cai Q."/>
            <person name="Wang B."/>
            <person name="Liu B."/>
            <person name="Min J."/>
            <person name="Huang Y."/>
            <person name="Wu H."/>
            <person name="Li Z."/>
            <person name="Zhang Y."/>
            <person name="Yin Y."/>
            <person name="Song W."/>
            <person name="Jiang J."/>
            <person name="Jackson S.A."/>
            <person name="Wing R.A."/>
            <person name="Wang J."/>
            <person name="Chen M."/>
        </authorList>
    </citation>
    <scope>NUCLEOTIDE SEQUENCE [LARGE SCALE GENOMIC DNA]</scope>
    <source>
        <strain evidence="1">cv. IRGC 101232</strain>
    </source>
</reference>
<dbReference type="Gramene" id="OB11G24820.1">
    <property type="protein sequence ID" value="OB11G24820.1"/>
    <property type="gene ID" value="OB11G24820"/>
</dbReference>
<dbReference type="Proteomes" id="UP000006038">
    <property type="component" value="Chromosome 11"/>
</dbReference>
<accession>J3N9J6</accession>
<organism evidence="1">
    <name type="scientific">Oryza brachyantha</name>
    <name type="common">malo sina</name>
    <dbReference type="NCBI Taxonomy" id="4533"/>
    <lineage>
        <taxon>Eukaryota</taxon>
        <taxon>Viridiplantae</taxon>
        <taxon>Streptophyta</taxon>
        <taxon>Embryophyta</taxon>
        <taxon>Tracheophyta</taxon>
        <taxon>Spermatophyta</taxon>
        <taxon>Magnoliopsida</taxon>
        <taxon>Liliopsida</taxon>
        <taxon>Poales</taxon>
        <taxon>Poaceae</taxon>
        <taxon>BOP clade</taxon>
        <taxon>Oryzoideae</taxon>
        <taxon>Oryzeae</taxon>
        <taxon>Oryzinae</taxon>
        <taxon>Oryza</taxon>
    </lineage>
</organism>